<feature type="domain" description="Peptidase S9 prolyl oligopeptidase catalytic" evidence="2">
    <location>
        <begin position="437"/>
        <end position="653"/>
    </location>
</feature>
<dbReference type="Proteomes" id="UP000276888">
    <property type="component" value="Chromosome"/>
</dbReference>
<dbReference type="Gene3D" id="2.120.10.30">
    <property type="entry name" value="TolB, C-terminal domain"/>
    <property type="match status" value="1"/>
</dbReference>
<protein>
    <submittedName>
        <fullName evidence="3">Dipeptidyl-peptidase 5</fullName>
        <ecNumber evidence="3">3.4.14.-</ecNumber>
    </submittedName>
</protein>
<organism evidence="3 4">
    <name type="scientific">Microbacterium lemovicicum</name>
    <dbReference type="NCBI Taxonomy" id="1072463"/>
    <lineage>
        <taxon>Bacteria</taxon>
        <taxon>Bacillati</taxon>
        <taxon>Actinomycetota</taxon>
        <taxon>Actinomycetes</taxon>
        <taxon>Micrococcales</taxon>
        <taxon>Microbacteriaceae</taxon>
        <taxon>Microbacterium</taxon>
    </lineage>
</organism>
<dbReference type="GO" id="GO:0006508">
    <property type="term" value="P:proteolysis"/>
    <property type="evidence" value="ECO:0007669"/>
    <property type="project" value="InterPro"/>
</dbReference>
<dbReference type="SUPFAM" id="SSF53474">
    <property type="entry name" value="alpha/beta-Hydrolases"/>
    <property type="match status" value="1"/>
</dbReference>
<accession>A0A3S9WDG8</accession>
<evidence type="ECO:0000313" key="4">
    <source>
        <dbReference type="Proteomes" id="UP000276888"/>
    </source>
</evidence>
<sequence>MVDSGSDTGGSPVLANDLTEIWTPVEVRLQPDAGRVLILETRPDVDENTYVGRLLLGDADGADLTEVDAGRGIGPVAFSPSGDVVAWAATRDGRSAVRLLDLRPAGTAAAREVAALPDGIEELAWSPDGATLAVVARVPDDRTWWEAPVDRRPPLVIETLRFKADGIGWTVNTRRQLFVVDVASGDLRGVSDGTADDHGVAWEDAGHLLFVSQRQPDRDLTEANALFRLRLEDGSVEQITDATRELSGPVLSPDGSRAAVIAVELQSYPSTSHPALVDLATGRVTDLRDVVDRDGAASSIHWVSDDAFTVIVGSEGRMEVVEIACAPAASPSARTILTGRRHLTAHDADGDRWVAVEAMPTSPPRVIAGGGAGAAERVIHDPNAAYRAGHRLIESRHVPVDADGTTIDSWIAVPPGDGPHPLIVWLQGGGTQYGYQWSHEVQLLLSAGYAVCWLNPRGSAGYGTAWMKVNAAPGAAEPGAGWGTRDLADIVAVVEHLIGSEDVDAARVGVMGGSYGGMMTAMLLARTDLFAAGWAERGPYNLLSDAATKDEAPWFFEQYLGVSHLDDAAPYWDASPLKFVHGITAPLAIVHSEEDWRCSIQQAEELFFALRVLGRPVRFIRFPGEGHSLTRTGSPVHRVQRGQLLADWFGERLAAGSSAPAPSPASTLTGAAS</sequence>
<dbReference type="PANTHER" id="PTHR42776">
    <property type="entry name" value="SERINE PEPTIDASE S9 FAMILY MEMBER"/>
    <property type="match status" value="1"/>
</dbReference>
<dbReference type="Pfam" id="PF00326">
    <property type="entry name" value="Peptidase_S9"/>
    <property type="match status" value="1"/>
</dbReference>
<dbReference type="SUPFAM" id="SSF82171">
    <property type="entry name" value="DPP6 N-terminal domain-like"/>
    <property type="match status" value="1"/>
</dbReference>
<dbReference type="InterPro" id="IPR001375">
    <property type="entry name" value="Peptidase_S9_cat"/>
</dbReference>
<dbReference type="GO" id="GO:0004252">
    <property type="term" value="F:serine-type endopeptidase activity"/>
    <property type="evidence" value="ECO:0007669"/>
    <property type="project" value="TreeGrafter"/>
</dbReference>
<name>A0A3S9WDG8_9MICO</name>
<evidence type="ECO:0000256" key="1">
    <source>
        <dbReference type="ARBA" id="ARBA00022801"/>
    </source>
</evidence>
<dbReference type="EMBL" id="CP031423">
    <property type="protein sequence ID" value="AZS38148.1"/>
    <property type="molecule type" value="Genomic_DNA"/>
</dbReference>
<dbReference type="AlphaFoldDB" id="A0A3S9WDG8"/>
<evidence type="ECO:0000313" key="3">
    <source>
        <dbReference type="EMBL" id="AZS38148.1"/>
    </source>
</evidence>
<keyword evidence="4" id="KW-1185">Reference proteome</keyword>
<dbReference type="InterPro" id="IPR029058">
    <property type="entry name" value="AB_hydrolase_fold"/>
</dbReference>
<reference evidence="3 4" key="1">
    <citation type="submission" date="2018-08" db="EMBL/GenBank/DDBJ databases">
        <title>Microbacterium lemovicicum sp. nov., a bacterium isolated from a natural uranium-rich soil.</title>
        <authorList>
            <person name="ORTET P."/>
        </authorList>
    </citation>
    <scope>NUCLEOTIDE SEQUENCE [LARGE SCALE GENOMIC DNA]</scope>
    <source>
        <strain evidence="3 4">Viu22</strain>
    </source>
</reference>
<dbReference type="RefSeq" id="WP_164734663.1">
    <property type="nucleotide sequence ID" value="NZ_CP031423.1"/>
</dbReference>
<dbReference type="InterPro" id="IPR011042">
    <property type="entry name" value="6-blade_b-propeller_TolB-like"/>
</dbReference>
<keyword evidence="1 3" id="KW-0378">Hydrolase</keyword>
<evidence type="ECO:0000259" key="2">
    <source>
        <dbReference type="Pfam" id="PF00326"/>
    </source>
</evidence>
<dbReference type="Gene3D" id="3.40.50.1820">
    <property type="entry name" value="alpha/beta hydrolase"/>
    <property type="match status" value="1"/>
</dbReference>
<dbReference type="PANTHER" id="PTHR42776:SF27">
    <property type="entry name" value="DIPEPTIDYL PEPTIDASE FAMILY MEMBER 6"/>
    <property type="match status" value="1"/>
</dbReference>
<dbReference type="KEGG" id="mlv:CVS47_02799"/>
<gene>
    <name evidence="3" type="primary">dpp5</name>
    <name evidence="3" type="ORF">CVS47_02799</name>
</gene>
<proteinExistence type="predicted"/>
<dbReference type="EC" id="3.4.14.-" evidence="3"/>